<evidence type="ECO:0000259" key="2">
    <source>
        <dbReference type="Pfam" id="PF03756"/>
    </source>
</evidence>
<comment type="caution">
    <text evidence="3">The sequence shown here is derived from an EMBL/GenBank/DDBJ whole genome shotgun (WGS) entry which is preliminary data.</text>
</comment>
<feature type="domain" description="A-factor biosynthesis hotdog" evidence="2">
    <location>
        <begin position="80"/>
        <end position="198"/>
    </location>
</feature>
<dbReference type="GO" id="GO:0016740">
    <property type="term" value="F:transferase activity"/>
    <property type="evidence" value="ECO:0007669"/>
    <property type="project" value="InterPro"/>
</dbReference>
<organism evidence="3 4">
    <name type="scientific">Streptomyces benahoarensis</name>
    <dbReference type="NCBI Taxonomy" id="2595054"/>
    <lineage>
        <taxon>Bacteria</taxon>
        <taxon>Bacillati</taxon>
        <taxon>Actinomycetota</taxon>
        <taxon>Actinomycetes</taxon>
        <taxon>Kitasatosporales</taxon>
        <taxon>Streptomycetaceae</taxon>
        <taxon>Streptomyces</taxon>
    </lineage>
</organism>
<evidence type="ECO:0000313" key="4">
    <source>
        <dbReference type="Proteomes" id="UP000320888"/>
    </source>
</evidence>
<dbReference type="InterPro" id="IPR005509">
    <property type="entry name" value="AfsA_hotdog_dom"/>
</dbReference>
<proteinExistence type="predicted"/>
<evidence type="ECO:0000313" key="3">
    <source>
        <dbReference type="EMBL" id="TSB42250.1"/>
    </source>
</evidence>
<dbReference type="Proteomes" id="UP000320888">
    <property type="component" value="Unassembled WGS sequence"/>
</dbReference>
<dbReference type="EMBL" id="VKLS01000096">
    <property type="protein sequence ID" value="TSB42250.1"/>
    <property type="molecule type" value="Genomic_DNA"/>
</dbReference>
<dbReference type="NCBIfam" id="NF041195">
    <property type="entry name" value="ScbA_BarX_GamBu"/>
    <property type="match status" value="1"/>
</dbReference>
<reference evidence="3 4" key="1">
    <citation type="submission" date="2019-07" db="EMBL/GenBank/DDBJ databases">
        <title>Draft genome for Streptomyces benahoarensis MZ03-48.</title>
        <authorList>
            <person name="Gonzalez-Pimentel J.L."/>
        </authorList>
    </citation>
    <scope>NUCLEOTIDE SEQUENCE [LARGE SCALE GENOMIC DNA]</scope>
    <source>
        <strain evidence="3 4">MZ03-48</strain>
    </source>
</reference>
<protein>
    <submittedName>
        <fullName evidence="3">A-factor biosynthesis protein</fullName>
    </submittedName>
</protein>
<feature type="region of interest" description="Disordered" evidence="1">
    <location>
        <begin position="49"/>
        <end position="71"/>
    </location>
</feature>
<dbReference type="InterPro" id="IPR047757">
    <property type="entry name" value="AfsA-like"/>
</dbReference>
<dbReference type="Pfam" id="PF03756">
    <property type="entry name" value="AfsA"/>
    <property type="match status" value="2"/>
</dbReference>
<gene>
    <name evidence="3" type="ORF">FNZ23_10865</name>
</gene>
<dbReference type="OrthoDB" id="7838374at2"/>
<sequence length="359" mass="39473">MGPSTGLSLSSATHCKENRAVRILAFAGAAGSVPDHRTRGVECPMLLIPSHSDRPELPHGARQPDAPERATSAVRKEFLHLSFDDSVFLTGCERRGAMEFALTARWPGFIRAAESGGVRHESLVVAQTIRQAGLLIAHTEFETPLNHAMLLRTFGFRLDASFQPPEGVPVEVVLHASGTEQGRRGTRLTRLRLEMELTSPEGVRIGSGSTDFEWIAPAVYRRLRGNHVEAVLDQPPLPVPVAPERVGRHDPAEVALSPTERSRRWQLRCDFSNRLLYDHPVDHTPGLVLIEAAHQAARLTAPASFVPRTVTTAFDQYVEFDAPCWIEAETSGGEADGDGFRVVVRGYQGDRQVFRSTLT</sequence>
<keyword evidence="4" id="KW-1185">Reference proteome</keyword>
<name>A0A553ZLE2_9ACTN</name>
<evidence type="ECO:0000256" key="1">
    <source>
        <dbReference type="SAM" id="MobiDB-lite"/>
    </source>
</evidence>
<dbReference type="AlphaFoldDB" id="A0A553ZLE2"/>
<feature type="domain" description="A-factor biosynthesis hotdog" evidence="2">
    <location>
        <begin position="246"/>
        <end position="330"/>
    </location>
</feature>
<accession>A0A553ZLE2</accession>